<accession>A0A7H9BGH2</accession>
<gene>
    <name evidence="2" type="ORF">HQ393_05870</name>
</gene>
<proteinExistence type="predicted"/>
<dbReference type="AlphaFoldDB" id="A0A7H9BGH2"/>
<evidence type="ECO:0000313" key="3">
    <source>
        <dbReference type="Proteomes" id="UP000509597"/>
    </source>
</evidence>
<evidence type="ECO:0000313" key="2">
    <source>
        <dbReference type="EMBL" id="QLG87823.1"/>
    </source>
</evidence>
<dbReference type="KEGG" id="chiz:HQ393_05870"/>
<name>A0A7H9BGH2_9NEIS</name>
<dbReference type="InterPro" id="IPR027565">
    <property type="entry name" value="Cupin_WbuC"/>
</dbReference>
<organism evidence="2 3">
    <name type="scientific">Chitinibacter bivalviorum</name>
    <dbReference type="NCBI Taxonomy" id="2739434"/>
    <lineage>
        <taxon>Bacteria</taxon>
        <taxon>Pseudomonadati</taxon>
        <taxon>Pseudomonadota</taxon>
        <taxon>Betaproteobacteria</taxon>
        <taxon>Neisseriales</taxon>
        <taxon>Chitinibacteraceae</taxon>
        <taxon>Chitinibacter</taxon>
    </lineage>
</organism>
<protein>
    <submittedName>
        <fullName evidence="2">WbuC family cupin fold metalloprotein</fullName>
    </submittedName>
</protein>
<dbReference type="InterPro" id="IPR011051">
    <property type="entry name" value="RmlC_Cupin_sf"/>
</dbReference>
<dbReference type="Gene3D" id="2.60.120.10">
    <property type="entry name" value="Jelly Rolls"/>
    <property type="match status" value="1"/>
</dbReference>
<reference evidence="2 3" key="1">
    <citation type="submission" date="2020-07" db="EMBL/GenBank/DDBJ databases">
        <title>Complete genome sequence of Chitinibacter sp. 2T18.</title>
        <authorList>
            <person name="Bae J.-W."/>
            <person name="Choi J.-W."/>
        </authorList>
    </citation>
    <scope>NUCLEOTIDE SEQUENCE [LARGE SCALE GENOMIC DNA]</scope>
    <source>
        <strain evidence="2 3">2T18</strain>
    </source>
</reference>
<dbReference type="Pfam" id="PF19480">
    <property type="entry name" value="DUF6016"/>
    <property type="match status" value="1"/>
</dbReference>
<dbReference type="CDD" id="cd07005">
    <property type="entry name" value="cupin_WbuC-like"/>
    <property type="match status" value="1"/>
</dbReference>
<sequence length="156" mass="16924">MTTYSVINQDLLSGLLAEAADNPRLRKNRNFHPSDDAACHRLANALQPGTYVHPHRHMDPNKAETMIILQGELGVLIFAEDGQVIARHHLVAGGENVGINIEAGAYHSVLALTPCVFFEAKAGPYVPVAANELAPWAPAANDDNVAAYLDWMVSQF</sequence>
<keyword evidence="3" id="KW-1185">Reference proteome</keyword>
<dbReference type="InterPro" id="IPR014710">
    <property type="entry name" value="RmlC-like_jellyroll"/>
</dbReference>
<dbReference type="InterPro" id="IPR046058">
    <property type="entry name" value="WbuC_cupin"/>
</dbReference>
<dbReference type="NCBIfam" id="TIGR04366">
    <property type="entry name" value="cupin_WbuC"/>
    <property type="match status" value="1"/>
</dbReference>
<dbReference type="Proteomes" id="UP000509597">
    <property type="component" value="Chromosome"/>
</dbReference>
<feature type="domain" description="Cupin fold metalloprotein WbuC cupin" evidence="1">
    <location>
        <begin position="7"/>
        <end position="90"/>
    </location>
</feature>
<dbReference type="RefSeq" id="WP_179357903.1">
    <property type="nucleotide sequence ID" value="NZ_CP058627.1"/>
</dbReference>
<dbReference type="EMBL" id="CP058627">
    <property type="protein sequence ID" value="QLG87823.1"/>
    <property type="molecule type" value="Genomic_DNA"/>
</dbReference>
<evidence type="ECO:0000259" key="1">
    <source>
        <dbReference type="Pfam" id="PF19480"/>
    </source>
</evidence>
<dbReference type="SUPFAM" id="SSF51182">
    <property type="entry name" value="RmlC-like cupins"/>
    <property type="match status" value="1"/>
</dbReference>